<feature type="domain" description="UvrD-like helicase ATP-binding" evidence="13">
    <location>
        <begin position="583"/>
        <end position="858"/>
    </location>
</feature>
<dbReference type="InterPro" id="IPR035093">
    <property type="entry name" value="RelE/ParE_toxin_dom_sf"/>
</dbReference>
<dbReference type="Gene3D" id="3.30.200.20">
    <property type="entry name" value="Phosphorylase Kinase, domain 1"/>
    <property type="match status" value="1"/>
</dbReference>
<dbReference type="PROSITE" id="PS50011">
    <property type="entry name" value="PROTEIN_KINASE_DOM"/>
    <property type="match status" value="1"/>
</dbReference>
<dbReference type="GO" id="GO:0000725">
    <property type="term" value="P:recombinational repair"/>
    <property type="evidence" value="ECO:0007669"/>
    <property type="project" value="TreeGrafter"/>
</dbReference>
<keyword evidence="14" id="KW-0808">Transferase</keyword>
<evidence type="ECO:0000256" key="3">
    <source>
        <dbReference type="ARBA" id="ARBA00022806"/>
    </source>
</evidence>
<feature type="binding site" evidence="10">
    <location>
        <position position="46"/>
    </location>
    <ligand>
        <name>ATP</name>
        <dbReference type="ChEBI" id="CHEBI:30616"/>
    </ligand>
</feature>
<dbReference type="EMBL" id="QGGR01000025">
    <property type="protein sequence ID" value="PWK35835.1"/>
    <property type="molecule type" value="Genomic_DNA"/>
</dbReference>
<name>A0A316ETK4_9ACTN</name>
<evidence type="ECO:0000256" key="1">
    <source>
        <dbReference type="ARBA" id="ARBA00022741"/>
    </source>
</evidence>
<dbReference type="PROSITE" id="PS51198">
    <property type="entry name" value="UVRD_HELICASE_ATP_BIND"/>
    <property type="match status" value="1"/>
</dbReference>
<sequence length="1045" mass="114515">MRALTSDDPRWIGDDHRFEVIGCLGSGGMGRVYLARSRTAEHVAVKVLLPHLLSDERMRRRFASEIINLRQAQGLRVAGFRGADIDARRPWLAVEYVPGRTLRQHVDGRGPLAPRLVAALGALAAEGLITIQDAGLIHRDLKPANIMLGADGPRIIDLGIAVLSEGHEHLTQTGQTMGTVAYMSPEQATGESAPTPATDVYALGATLLFAATGRNPYPSGPAHAVAAWIADATRSPDLSGLPADLMPLISAMLSFDGRLRPTAKEVVAGFTVLATAGGHEFGDLRAELVRETSTGTPHTTAAPVTAPPTDSTDCYTGPTELVGAPPPPSVSPSGNHRPDRLIEGSMNTGAHLGVLVSAEKEILKLSRSDIGAVFEFQHKFRANPHAQGLRLKQLKGDDNLWSARVNADLRAVLLHVTAADYLLIDVKHRREVYDDLGRYAYRVNRVTGGLDVLDLEPVDNDILNRLLPPTAEPLFDAFDDEVLLSLGVTELLLPHIRTLTDEDRLLQLVEHAPQLTVDVLFALHDGKTVAQVRQQITEPVRIDDTVDPDDLATAVARPTTPVTTDDEALLAVLDESFIKWQVFLHPTQRALATKKTSGPTRVSGGPGTGKTVVALHRVAHLAASLPAGDDRPILLTTFNRNLANDLAARLRTLGGQALLDRVDVRNIDRLALHIAREGTPGEARQLIDDDRLVEHWRTFLGEVGHTRWSPQFLADEWNGVILNQMLGTRDEYRRARRLGRGRPLSREARDAVWALTEQFEAWLQKRRMWSLRQVAVQAARLAEQGTTGRYRHVIVDEAQDLSIAHWRLLRALVPAGPDDLFVAGDSHQRIYENRVALSTVGIGVRGRSHRLTLSYRTTRQILAASLELVSGESYDDLDDGHETLDGYRSLLAGGRPTFQAAESWQQELSKIVDTIRAWQNLPGGIAVAVPTRGLAADVVDHLATAGVDVVEIGSDGPGRTDGVHVGTMHRFKGLEYQRMILAGISDGLVPNQAVYAWRDEDPTRFRMERQRARSLLFVAATRARDELAVFWHGTPSPFITHRLLR</sequence>
<protein>
    <recommendedName>
        <fullName evidence="7">DNA 3'-5' helicase</fullName>
        <ecNumber evidence="7">5.6.2.4</ecNumber>
    </recommendedName>
</protein>
<dbReference type="Proteomes" id="UP000245697">
    <property type="component" value="Unassembled WGS sequence"/>
</dbReference>
<dbReference type="PROSITE" id="PS00107">
    <property type="entry name" value="PROTEIN_KINASE_ATP"/>
    <property type="match status" value="1"/>
</dbReference>
<dbReference type="CDD" id="cd14014">
    <property type="entry name" value="STKc_PknB_like"/>
    <property type="match status" value="1"/>
</dbReference>
<dbReference type="Gene3D" id="3.30.2310.20">
    <property type="entry name" value="RelE-like"/>
    <property type="match status" value="1"/>
</dbReference>
<keyword evidence="5" id="KW-0413">Isomerase</keyword>
<dbReference type="Gene3D" id="1.10.510.10">
    <property type="entry name" value="Transferase(Phosphotransferase) domain 1"/>
    <property type="match status" value="1"/>
</dbReference>
<keyword evidence="1 9" id="KW-0547">Nucleotide-binding</keyword>
<keyword evidence="14" id="KW-0418">Kinase</keyword>
<evidence type="ECO:0000259" key="12">
    <source>
        <dbReference type="PROSITE" id="PS50011"/>
    </source>
</evidence>
<dbReference type="InterPro" id="IPR027417">
    <property type="entry name" value="P-loop_NTPase"/>
</dbReference>
<evidence type="ECO:0000256" key="6">
    <source>
        <dbReference type="ARBA" id="ARBA00034617"/>
    </source>
</evidence>
<reference evidence="14 15" key="1">
    <citation type="submission" date="2018-05" db="EMBL/GenBank/DDBJ databases">
        <title>Genomic Encyclopedia of Archaeal and Bacterial Type Strains, Phase II (KMG-II): from individual species to whole genera.</title>
        <authorList>
            <person name="Goeker M."/>
        </authorList>
    </citation>
    <scope>NUCLEOTIDE SEQUENCE [LARGE SCALE GENOMIC DNA]</scope>
    <source>
        <strain evidence="14 15">DSM 45184</strain>
    </source>
</reference>
<dbReference type="InterPro" id="IPR017441">
    <property type="entry name" value="Protein_kinase_ATP_BS"/>
</dbReference>
<dbReference type="GO" id="GO:0004674">
    <property type="term" value="F:protein serine/threonine kinase activity"/>
    <property type="evidence" value="ECO:0007669"/>
    <property type="project" value="UniProtKB-KW"/>
</dbReference>
<dbReference type="InterPro" id="IPR014017">
    <property type="entry name" value="DNA_helicase_UvrD-like_C"/>
</dbReference>
<evidence type="ECO:0000256" key="4">
    <source>
        <dbReference type="ARBA" id="ARBA00022840"/>
    </source>
</evidence>
<evidence type="ECO:0000313" key="15">
    <source>
        <dbReference type="Proteomes" id="UP000245697"/>
    </source>
</evidence>
<proteinExistence type="predicted"/>
<keyword evidence="4 9" id="KW-0067">ATP-binding</keyword>
<dbReference type="SUPFAM" id="SSF52540">
    <property type="entry name" value="P-loop containing nucleoside triphosphate hydrolases"/>
    <property type="match status" value="1"/>
</dbReference>
<evidence type="ECO:0000256" key="10">
    <source>
        <dbReference type="PROSITE-ProRule" id="PRU10141"/>
    </source>
</evidence>
<dbReference type="GO" id="GO:0005524">
    <property type="term" value="F:ATP binding"/>
    <property type="evidence" value="ECO:0007669"/>
    <property type="project" value="UniProtKB-UniRule"/>
</dbReference>
<feature type="region of interest" description="Disordered" evidence="11">
    <location>
        <begin position="293"/>
        <end position="335"/>
    </location>
</feature>
<dbReference type="GO" id="GO:0043138">
    <property type="term" value="F:3'-5' DNA helicase activity"/>
    <property type="evidence" value="ECO:0007669"/>
    <property type="project" value="UniProtKB-EC"/>
</dbReference>
<evidence type="ECO:0000256" key="5">
    <source>
        <dbReference type="ARBA" id="ARBA00023235"/>
    </source>
</evidence>
<accession>A0A316ETK4</accession>
<dbReference type="AlphaFoldDB" id="A0A316ETK4"/>
<dbReference type="SMART" id="SM00220">
    <property type="entry name" value="S_TKc"/>
    <property type="match status" value="1"/>
</dbReference>
<evidence type="ECO:0000256" key="11">
    <source>
        <dbReference type="SAM" id="MobiDB-lite"/>
    </source>
</evidence>
<dbReference type="Gene3D" id="3.40.50.300">
    <property type="entry name" value="P-loop containing nucleotide triphosphate hydrolases"/>
    <property type="match status" value="2"/>
</dbReference>
<feature type="binding site" evidence="9">
    <location>
        <begin position="604"/>
        <end position="611"/>
    </location>
    <ligand>
        <name>ATP</name>
        <dbReference type="ChEBI" id="CHEBI:30616"/>
    </ligand>
</feature>
<gene>
    <name evidence="14" type="ORF">BC793_12536</name>
</gene>
<dbReference type="Pfam" id="PF13361">
    <property type="entry name" value="UvrD_C"/>
    <property type="match status" value="1"/>
</dbReference>
<dbReference type="GO" id="GO:0016787">
    <property type="term" value="F:hydrolase activity"/>
    <property type="evidence" value="ECO:0007669"/>
    <property type="project" value="UniProtKB-UniRule"/>
</dbReference>
<evidence type="ECO:0000256" key="9">
    <source>
        <dbReference type="PROSITE-ProRule" id="PRU00560"/>
    </source>
</evidence>
<dbReference type="Pfam" id="PF00069">
    <property type="entry name" value="Pkinase"/>
    <property type="match status" value="1"/>
</dbReference>
<dbReference type="EC" id="5.6.2.4" evidence="7"/>
<keyword evidence="14" id="KW-0723">Serine/threonine-protein kinase</keyword>
<evidence type="ECO:0000256" key="2">
    <source>
        <dbReference type="ARBA" id="ARBA00022801"/>
    </source>
</evidence>
<dbReference type="InterPro" id="IPR000212">
    <property type="entry name" value="DNA_helicase_UvrD/REP"/>
</dbReference>
<evidence type="ECO:0000256" key="7">
    <source>
        <dbReference type="ARBA" id="ARBA00034808"/>
    </source>
</evidence>
<dbReference type="SUPFAM" id="SSF56112">
    <property type="entry name" value="Protein kinase-like (PK-like)"/>
    <property type="match status" value="1"/>
</dbReference>
<feature type="domain" description="Protein kinase" evidence="12">
    <location>
        <begin position="18"/>
        <end position="282"/>
    </location>
</feature>
<dbReference type="PANTHER" id="PTHR11070:SF45">
    <property type="entry name" value="DNA 3'-5' HELICASE"/>
    <property type="match status" value="1"/>
</dbReference>
<organism evidence="14 15">
    <name type="scientific">Actinoplanes xinjiangensis</name>
    <dbReference type="NCBI Taxonomy" id="512350"/>
    <lineage>
        <taxon>Bacteria</taxon>
        <taxon>Bacillati</taxon>
        <taxon>Actinomycetota</taxon>
        <taxon>Actinomycetes</taxon>
        <taxon>Micromonosporales</taxon>
        <taxon>Micromonosporaceae</taxon>
        <taxon>Actinoplanes</taxon>
    </lineage>
</organism>
<comment type="catalytic activity">
    <reaction evidence="6">
        <text>Couples ATP hydrolysis with the unwinding of duplex DNA by translocating in the 3'-5' direction.</text>
        <dbReference type="EC" id="5.6.2.4"/>
    </reaction>
</comment>
<dbReference type="InterPro" id="IPR008271">
    <property type="entry name" value="Ser/Thr_kinase_AS"/>
</dbReference>
<dbReference type="Pfam" id="PF00580">
    <property type="entry name" value="UvrD-helicase"/>
    <property type="match status" value="1"/>
</dbReference>
<dbReference type="InterPro" id="IPR014016">
    <property type="entry name" value="UvrD-like_ATP-bd"/>
</dbReference>
<evidence type="ECO:0000313" key="14">
    <source>
        <dbReference type="EMBL" id="PWK35835.1"/>
    </source>
</evidence>
<keyword evidence="3 9" id="KW-0347">Helicase</keyword>
<comment type="caution">
    <text evidence="14">The sequence shown here is derived from an EMBL/GenBank/DDBJ whole genome shotgun (WGS) entry which is preliminary data.</text>
</comment>
<feature type="compositionally biased region" description="Low complexity" evidence="11">
    <location>
        <begin position="294"/>
        <end position="312"/>
    </location>
</feature>
<dbReference type="PANTHER" id="PTHR11070">
    <property type="entry name" value="UVRD / RECB / PCRA DNA HELICASE FAMILY MEMBER"/>
    <property type="match status" value="1"/>
</dbReference>
<evidence type="ECO:0000259" key="13">
    <source>
        <dbReference type="PROSITE" id="PS51198"/>
    </source>
</evidence>
<dbReference type="GO" id="GO:0003677">
    <property type="term" value="F:DNA binding"/>
    <property type="evidence" value="ECO:0007669"/>
    <property type="project" value="InterPro"/>
</dbReference>
<keyword evidence="15" id="KW-1185">Reference proteome</keyword>
<dbReference type="InterPro" id="IPR000719">
    <property type="entry name" value="Prot_kinase_dom"/>
</dbReference>
<dbReference type="InterPro" id="IPR011009">
    <property type="entry name" value="Kinase-like_dom_sf"/>
</dbReference>
<evidence type="ECO:0000256" key="8">
    <source>
        <dbReference type="ARBA" id="ARBA00048988"/>
    </source>
</evidence>
<dbReference type="PROSITE" id="PS00108">
    <property type="entry name" value="PROTEIN_KINASE_ST"/>
    <property type="match status" value="1"/>
</dbReference>
<comment type="catalytic activity">
    <reaction evidence="8">
        <text>ATP + H2O = ADP + phosphate + H(+)</text>
        <dbReference type="Rhea" id="RHEA:13065"/>
        <dbReference type="ChEBI" id="CHEBI:15377"/>
        <dbReference type="ChEBI" id="CHEBI:15378"/>
        <dbReference type="ChEBI" id="CHEBI:30616"/>
        <dbReference type="ChEBI" id="CHEBI:43474"/>
        <dbReference type="ChEBI" id="CHEBI:456216"/>
        <dbReference type="EC" id="5.6.2.4"/>
    </reaction>
</comment>
<keyword evidence="2 9" id="KW-0378">Hydrolase</keyword>